<dbReference type="EMBL" id="JBBPBM010000002">
    <property type="protein sequence ID" value="KAK8597105.1"/>
    <property type="molecule type" value="Genomic_DNA"/>
</dbReference>
<comment type="caution">
    <text evidence="2">The sequence shown here is derived from an EMBL/GenBank/DDBJ whole genome shotgun (WGS) entry which is preliminary data.</text>
</comment>
<proteinExistence type="predicted"/>
<reference evidence="2 3" key="1">
    <citation type="journal article" date="2024" name="G3 (Bethesda)">
        <title>Genome assembly of Hibiscus sabdariffa L. provides insights into metabolisms of medicinal natural products.</title>
        <authorList>
            <person name="Kim T."/>
        </authorList>
    </citation>
    <scope>NUCLEOTIDE SEQUENCE [LARGE SCALE GENOMIC DNA]</scope>
    <source>
        <strain evidence="2">TK-2024</strain>
        <tissue evidence="2">Old leaves</tissue>
    </source>
</reference>
<keyword evidence="1" id="KW-0472">Membrane</keyword>
<evidence type="ECO:0000256" key="1">
    <source>
        <dbReference type="SAM" id="Phobius"/>
    </source>
</evidence>
<name>A0ABR2G948_9ROSI</name>
<keyword evidence="1" id="KW-1133">Transmembrane helix</keyword>
<evidence type="ECO:0000313" key="3">
    <source>
        <dbReference type="Proteomes" id="UP001472677"/>
    </source>
</evidence>
<dbReference type="Proteomes" id="UP001472677">
    <property type="component" value="Unassembled WGS sequence"/>
</dbReference>
<protein>
    <submittedName>
        <fullName evidence="2">Uncharacterized protein</fullName>
    </submittedName>
</protein>
<feature type="transmembrane region" description="Helical" evidence="1">
    <location>
        <begin position="200"/>
        <end position="222"/>
    </location>
</feature>
<keyword evidence="3" id="KW-1185">Reference proteome</keyword>
<sequence length="308" mass="34508">MSSAGAGSRKGRNSVAEHCPTAPAVVGEGQDLRMLAGGNIKPSLAEWMSLVPDKVGQGVVLNGSSILQHASEREVATSVLLETEQQVVGIRCQLCMIQLSLAVQRLIALCRCIHVMGSSDWFYFTVLYASPNVTSHKCLWNLLATVKPVFLMSGFVAPTLLGVDGIYTNDWIATWLMIWSRNECPFTCFIWIISGQIIDLLYFIMSLVTGVMSNVHFIFLLVGRSIRIYRICWQLAGIRIRSLLTILRILSLELRYGIEMSFGTLSMRKDGLWLGLLVLLVLWGKLVARLEDVLRNEEILWFQRARTN</sequence>
<accession>A0ABR2G948</accession>
<gene>
    <name evidence="2" type="ORF">V6N12_065581</name>
</gene>
<feature type="transmembrane region" description="Helical" evidence="1">
    <location>
        <begin position="271"/>
        <end position="288"/>
    </location>
</feature>
<keyword evidence="1" id="KW-0812">Transmembrane</keyword>
<evidence type="ECO:0000313" key="2">
    <source>
        <dbReference type="EMBL" id="KAK8597105.1"/>
    </source>
</evidence>
<organism evidence="2 3">
    <name type="scientific">Hibiscus sabdariffa</name>
    <name type="common">roselle</name>
    <dbReference type="NCBI Taxonomy" id="183260"/>
    <lineage>
        <taxon>Eukaryota</taxon>
        <taxon>Viridiplantae</taxon>
        <taxon>Streptophyta</taxon>
        <taxon>Embryophyta</taxon>
        <taxon>Tracheophyta</taxon>
        <taxon>Spermatophyta</taxon>
        <taxon>Magnoliopsida</taxon>
        <taxon>eudicotyledons</taxon>
        <taxon>Gunneridae</taxon>
        <taxon>Pentapetalae</taxon>
        <taxon>rosids</taxon>
        <taxon>malvids</taxon>
        <taxon>Malvales</taxon>
        <taxon>Malvaceae</taxon>
        <taxon>Malvoideae</taxon>
        <taxon>Hibiscus</taxon>
    </lineage>
</organism>